<organism evidence="3 4">
    <name type="scientific">Candidatus Scatousia excrementigallinarum</name>
    <dbReference type="NCBI Taxonomy" id="2840935"/>
    <lineage>
        <taxon>Bacteria</taxon>
        <taxon>Candidatus Scatousia</taxon>
    </lineage>
</organism>
<dbReference type="GO" id="GO:0003700">
    <property type="term" value="F:DNA-binding transcription factor activity"/>
    <property type="evidence" value="ECO:0007669"/>
    <property type="project" value="TreeGrafter"/>
</dbReference>
<comment type="caution">
    <text evidence="3">The sequence shown here is derived from an EMBL/GenBank/DDBJ whole genome shotgun (WGS) entry which is preliminary data.</text>
</comment>
<dbReference type="Proteomes" id="UP000823928">
    <property type="component" value="Unassembled WGS sequence"/>
</dbReference>
<dbReference type="SMART" id="SM00530">
    <property type="entry name" value="HTH_XRE"/>
    <property type="match status" value="1"/>
</dbReference>
<evidence type="ECO:0000313" key="4">
    <source>
        <dbReference type="Proteomes" id="UP000823928"/>
    </source>
</evidence>
<accession>A0A9D1EYV2</accession>
<name>A0A9D1EYV2_9BACT</name>
<feature type="domain" description="HTH cro/C1-type" evidence="2">
    <location>
        <begin position="10"/>
        <end position="64"/>
    </location>
</feature>
<proteinExistence type="predicted"/>
<dbReference type="InterPro" id="IPR050807">
    <property type="entry name" value="TransReg_Diox_bact_type"/>
</dbReference>
<gene>
    <name evidence="3" type="ORF">IAC10_05205</name>
</gene>
<dbReference type="InterPro" id="IPR011990">
    <property type="entry name" value="TPR-like_helical_dom_sf"/>
</dbReference>
<evidence type="ECO:0000256" key="1">
    <source>
        <dbReference type="ARBA" id="ARBA00023125"/>
    </source>
</evidence>
<dbReference type="GO" id="GO:0005829">
    <property type="term" value="C:cytosol"/>
    <property type="evidence" value="ECO:0007669"/>
    <property type="project" value="TreeGrafter"/>
</dbReference>
<dbReference type="InterPro" id="IPR001387">
    <property type="entry name" value="Cro/C1-type_HTH"/>
</dbReference>
<dbReference type="Gene3D" id="1.25.40.10">
    <property type="entry name" value="Tetratricopeptide repeat domain"/>
    <property type="match status" value="1"/>
</dbReference>
<dbReference type="Pfam" id="PF12844">
    <property type="entry name" value="HTH_19"/>
    <property type="match status" value="1"/>
</dbReference>
<dbReference type="PANTHER" id="PTHR46797:SF1">
    <property type="entry name" value="METHYLPHOSPHONATE SYNTHASE"/>
    <property type="match status" value="1"/>
</dbReference>
<dbReference type="AlphaFoldDB" id="A0A9D1EYV2"/>
<keyword evidence="1" id="KW-0238">DNA-binding</keyword>
<evidence type="ECO:0000313" key="3">
    <source>
        <dbReference type="EMBL" id="HIS36012.1"/>
    </source>
</evidence>
<dbReference type="PROSITE" id="PS50943">
    <property type="entry name" value="HTH_CROC1"/>
    <property type="match status" value="1"/>
</dbReference>
<reference evidence="3" key="2">
    <citation type="journal article" date="2021" name="PeerJ">
        <title>Extensive microbial diversity within the chicken gut microbiome revealed by metagenomics and culture.</title>
        <authorList>
            <person name="Gilroy R."/>
            <person name="Ravi A."/>
            <person name="Getino M."/>
            <person name="Pursley I."/>
            <person name="Horton D.L."/>
            <person name="Alikhan N.F."/>
            <person name="Baker D."/>
            <person name="Gharbi K."/>
            <person name="Hall N."/>
            <person name="Watson M."/>
            <person name="Adriaenssens E.M."/>
            <person name="Foster-Nyarko E."/>
            <person name="Jarju S."/>
            <person name="Secka A."/>
            <person name="Antonio M."/>
            <person name="Oren A."/>
            <person name="Chaudhuri R.R."/>
            <person name="La Ragione R."/>
            <person name="Hildebrand F."/>
            <person name="Pallen M.J."/>
        </authorList>
    </citation>
    <scope>NUCLEOTIDE SEQUENCE</scope>
    <source>
        <strain evidence="3">6276</strain>
    </source>
</reference>
<reference evidence="3" key="1">
    <citation type="submission" date="2020-10" db="EMBL/GenBank/DDBJ databases">
        <authorList>
            <person name="Gilroy R."/>
        </authorList>
    </citation>
    <scope>NUCLEOTIDE SEQUENCE</scope>
    <source>
        <strain evidence="3">6276</strain>
    </source>
</reference>
<dbReference type="GO" id="GO:0003677">
    <property type="term" value="F:DNA binding"/>
    <property type="evidence" value="ECO:0007669"/>
    <property type="project" value="UniProtKB-KW"/>
</dbReference>
<dbReference type="EMBL" id="DVIU01000111">
    <property type="protein sequence ID" value="HIS36012.1"/>
    <property type="molecule type" value="Genomic_DNA"/>
</dbReference>
<dbReference type="CDD" id="cd00093">
    <property type="entry name" value="HTH_XRE"/>
    <property type="match status" value="1"/>
</dbReference>
<sequence length="105" mass="12142">MDKVLIGKKLKQIRISRGISQEQLSEMISLSPRQMSIIETGNSYPSLDTFIRIAEKLEFNINEFFNIDIKKGDETRDQVIEQIKTLDKKHLYLVSDIITAIEKNS</sequence>
<dbReference type="PANTHER" id="PTHR46797">
    <property type="entry name" value="HTH-TYPE TRANSCRIPTIONAL REGULATOR"/>
    <property type="match status" value="1"/>
</dbReference>
<dbReference type="InterPro" id="IPR010982">
    <property type="entry name" value="Lambda_DNA-bd_dom_sf"/>
</dbReference>
<dbReference type="SUPFAM" id="SSF47413">
    <property type="entry name" value="lambda repressor-like DNA-binding domains"/>
    <property type="match status" value="1"/>
</dbReference>
<protein>
    <submittedName>
        <fullName evidence="3">Helix-turn-helix transcriptional regulator</fullName>
    </submittedName>
</protein>
<evidence type="ECO:0000259" key="2">
    <source>
        <dbReference type="PROSITE" id="PS50943"/>
    </source>
</evidence>